<dbReference type="InterPro" id="IPR028889">
    <property type="entry name" value="USP"/>
</dbReference>
<accession>C1MHG0</accession>
<dbReference type="Pfam" id="PF00443">
    <property type="entry name" value="UCH"/>
    <property type="match status" value="1"/>
</dbReference>
<reference evidence="7 8" key="1">
    <citation type="journal article" date="2009" name="Science">
        <title>Green evolution and dynamic adaptations revealed by genomes of the marine picoeukaryotes Micromonas.</title>
        <authorList>
            <person name="Worden A.Z."/>
            <person name="Lee J.H."/>
            <person name="Mock T."/>
            <person name="Rouze P."/>
            <person name="Simmons M.P."/>
            <person name="Aerts A.L."/>
            <person name="Allen A.E."/>
            <person name="Cuvelier M.L."/>
            <person name="Derelle E."/>
            <person name="Everett M.V."/>
            <person name="Foulon E."/>
            <person name="Grimwood J."/>
            <person name="Gundlach H."/>
            <person name="Henrissat B."/>
            <person name="Napoli C."/>
            <person name="McDonald S.M."/>
            <person name="Parker M.S."/>
            <person name="Rombauts S."/>
            <person name="Salamov A."/>
            <person name="Von Dassow P."/>
            <person name="Badger J.H."/>
            <person name="Coutinho P.M."/>
            <person name="Demir E."/>
            <person name="Dubchak I."/>
            <person name="Gentemann C."/>
            <person name="Eikrem W."/>
            <person name="Gready J.E."/>
            <person name="John U."/>
            <person name="Lanier W."/>
            <person name="Lindquist E.A."/>
            <person name="Lucas S."/>
            <person name="Mayer K.F."/>
            <person name="Moreau H."/>
            <person name="Not F."/>
            <person name="Otillar R."/>
            <person name="Panaud O."/>
            <person name="Pangilinan J."/>
            <person name="Paulsen I."/>
            <person name="Piegu B."/>
            <person name="Poliakov A."/>
            <person name="Robbens S."/>
            <person name="Schmutz J."/>
            <person name="Toulza E."/>
            <person name="Wyss T."/>
            <person name="Zelensky A."/>
            <person name="Zhou K."/>
            <person name="Armbrust E.V."/>
            <person name="Bhattacharya D."/>
            <person name="Goodenough U.W."/>
            <person name="Van de Peer Y."/>
            <person name="Grigoriev I.V."/>
        </authorList>
    </citation>
    <scope>NUCLEOTIDE SEQUENCE [LARGE SCALE GENOMIC DNA]</scope>
    <source>
        <strain evidence="7 8">CCMP1545</strain>
    </source>
</reference>
<keyword evidence="8" id="KW-1185">Reference proteome</keyword>
<keyword evidence="4" id="KW-0378">Hydrolase</keyword>
<dbReference type="Pfam" id="PF25010">
    <property type="entry name" value="ARM_UBP24_USP9X-Y"/>
    <property type="match status" value="1"/>
</dbReference>
<dbReference type="EMBL" id="GG663735">
    <property type="protein sequence ID" value="EEH60201.1"/>
    <property type="molecule type" value="Genomic_DNA"/>
</dbReference>
<dbReference type="RefSeq" id="XP_003054949.1">
    <property type="nucleotide sequence ID" value="XM_003054903.1"/>
</dbReference>
<dbReference type="PANTHER" id="PTHR24006:SF827">
    <property type="entry name" value="UBIQUITIN CARBOXYL-TERMINAL HYDROLASE 34"/>
    <property type="match status" value="1"/>
</dbReference>
<dbReference type="InterPro" id="IPR001394">
    <property type="entry name" value="Peptidase_C19_UCH"/>
</dbReference>
<dbReference type="STRING" id="564608.C1MHG0"/>
<dbReference type="GO" id="GO:0006508">
    <property type="term" value="P:proteolysis"/>
    <property type="evidence" value="ECO:0007669"/>
    <property type="project" value="UniProtKB-KW"/>
</dbReference>
<dbReference type="SUPFAM" id="SSF54001">
    <property type="entry name" value="Cysteine proteinases"/>
    <property type="match status" value="1"/>
</dbReference>
<dbReference type="GO" id="GO:0005634">
    <property type="term" value="C:nucleus"/>
    <property type="evidence" value="ECO:0007669"/>
    <property type="project" value="TreeGrafter"/>
</dbReference>
<feature type="compositionally biased region" description="Acidic residues" evidence="5">
    <location>
        <begin position="1622"/>
        <end position="1639"/>
    </location>
</feature>
<dbReference type="GO" id="GO:0016579">
    <property type="term" value="P:protein deubiquitination"/>
    <property type="evidence" value="ECO:0007669"/>
    <property type="project" value="InterPro"/>
</dbReference>
<dbReference type="Proteomes" id="UP000001876">
    <property type="component" value="Unassembled WGS sequence"/>
</dbReference>
<evidence type="ECO:0000313" key="7">
    <source>
        <dbReference type="EMBL" id="EEH60201.1"/>
    </source>
</evidence>
<keyword evidence="2" id="KW-0645">Protease</keyword>
<evidence type="ECO:0000256" key="2">
    <source>
        <dbReference type="ARBA" id="ARBA00022670"/>
    </source>
</evidence>
<keyword evidence="3" id="KW-0833">Ubl conjugation pathway</keyword>
<protein>
    <submittedName>
        <fullName evidence="7">Predicted protein</fullName>
    </submittedName>
</protein>
<dbReference type="InterPro" id="IPR056850">
    <property type="entry name" value="ARM_UBP34_24_USP9X_Y"/>
</dbReference>
<feature type="region of interest" description="Disordered" evidence="5">
    <location>
        <begin position="2231"/>
        <end position="2270"/>
    </location>
</feature>
<dbReference type="InterPro" id="IPR018200">
    <property type="entry name" value="USP_CS"/>
</dbReference>
<evidence type="ECO:0000256" key="4">
    <source>
        <dbReference type="ARBA" id="ARBA00022801"/>
    </source>
</evidence>
<proteinExistence type="inferred from homology"/>
<feature type="region of interest" description="Disordered" evidence="5">
    <location>
        <begin position="190"/>
        <end position="226"/>
    </location>
</feature>
<dbReference type="InterPro" id="IPR050164">
    <property type="entry name" value="Peptidase_C19"/>
</dbReference>
<dbReference type="GO" id="GO:0005829">
    <property type="term" value="C:cytosol"/>
    <property type="evidence" value="ECO:0007669"/>
    <property type="project" value="TreeGrafter"/>
</dbReference>
<dbReference type="GO" id="GO:0004843">
    <property type="term" value="F:cysteine-type deubiquitinase activity"/>
    <property type="evidence" value="ECO:0007669"/>
    <property type="project" value="InterPro"/>
</dbReference>
<dbReference type="GeneID" id="9680332"/>
<feature type="region of interest" description="Disordered" evidence="5">
    <location>
        <begin position="1614"/>
        <end position="1658"/>
    </location>
</feature>
<evidence type="ECO:0000256" key="3">
    <source>
        <dbReference type="ARBA" id="ARBA00022786"/>
    </source>
</evidence>
<feature type="domain" description="USP" evidence="6">
    <location>
        <begin position="1743"/>
        <end position="2145"/>
    </location>
</feature>
<feature type="compositionally biased region" description="Acidic residues" evidence="5">
    <location>
        <begin position="206"/>
        <end position="218"/>
    </location>
</feature>
<evidence type="ECO:0000256" key="1">
    <source>
        <dbReference type="ARBA" id="ARBA00009085"/>
    </source>
</evidence>
<sequence length="2789" mass="304128">MEDNAAENENMDNAESECDPACTYPAEEHLLVLEGLRRLPSWTVYPAQLSNCMSAALRASEDGVEETSSEMRQLYRELIPGTFEKCMSGADLYNWNDNVHGNILECGVKLGELVAVKLANVHAANEESEEDLLHLLQALPLAFDRRADFYKKHRHDEIPREHPGVADAFAAVGGSRLFAALQRAAPRKMNARAGTFDDDAPIRIDQDDEEEEDEDEDDAMHQGTPDEGGEIIHRWLCLVIDHFGNAGGFDAVLEMLHDPTRVTLRTFDAVMTAMARCAIVLDDQLLARFEENAQVALDHLQDIVTRGDSSLVGSSPSERDRRYLHLGSALRSLRKVLSACVGDPEAEKRVSRVERAMVEGMLSISTFNMQLIALREINLMLATASNSKLLGTEESASAMQTAVKWLDMKKVLPHVLRPVYLHHKQYVDQVAAVLRFLLKEDALAETHVDMLWDITQKQDTFEEVKHNVYDLLTSLAWHFNGDQLDQLFLRFESAGGGMTAADSGKLSEMIQKLARGDNGGQMAERLLALLWRMVHAGETGAAGLEMIDAFAHVLGHYDWMEIVRKEEYLRRQLLEDLRNGPTSDLAIPLQLSKAILMHDTAYPNGSGDAENGAGAKGKRMLKKKRKASVAREQHVSRRDWLRRVDEENNLTELLVSSLERYQAAAWSDGADAPHGISLEDYFQTYIAFLDTIEYVLKNGEMQIEPAMGDRMWTAVAETSTSTADAPRTFRDQGLKWIKKLLTKAPCSVTEDSVLHLLGARLVHEPAEKMTKSGWSTFRTFFMQAGLDSGKLVFPEDDSEAPELVFLNEDGDDGSRRVLVTDHRAEEISARDIDLVGLDQLWRISLDTSDDAVADDALNLLIQLHTDLAVNDENYVTNLHRDFLASTLDRLREAAKAMDDAGDDAVAMEMAEQRADRCIRIARALILETELGGMMPGAPLPHGATFPGNDISIEIIPPQNIKMSRFKLASNTHELVKTVRENISREIDFPSNRFRLIFCGKIVEVDNWLMRETIARGHDVFTSVFRMQVQLLSPDNARPRHDFGVSSPASLPRSLLANQPGAYDVFLKLAESRGAQGDGGSVQSSAQQILLSLPTQQQIKVELCALLAGGNVAAGAETAAAAVVAAGESSAVEAAVAAAAIDPARAVAMARARLRELLSQSPARLVYTVQVLDGLLSPVNNDDVDDTARLLRASFSALGCTRDILAVFPPGSTGVRATSDDGVDDDAAGLRAVANAGAAAWSDASMRCALCSSALSLLKQSHPIFGGGDSAKGTTEASLGSLGGAIGGMSVATPTGSRREQWSDEDLAAAEASESSVDASCVPSKGTAAATFATAAPLAIEAVPTLMRLAYTMSTGLQVGWELFDDNAMDEDGVVKDADDAAGGVQREDVFLSFEAIDLLLECLKRSGSNGAVTLLEQPLFSSMLRDLVIRSPLESVRHRMMAMMIKLMLITQGDGRVVLSPPPGMLKRLLAARVDADAHPKRCKEFFILLNLVIRDSGGSPEENSECDAVAETLLASEVEALRVSPPAIADADTHLQSRLRLIQCLVERLDRRSVGSKAAGLGLVQVLMFRCLFPEAVPMLLPSAEVLRLAGMPAPVVSGDGRRATHVVRRHTVAAAGGAPDDADADKDRDENDTDGDDVTLTGEVPEREGGGVPAVSSNGVASVFGVGEDVEMLEEHLTAVCSTPNTRQAAFQLLADLASHDTENMLEVTETLMNLHYRGSVDLNEWEQLPINSPRPPGGYVGLKNAGATCYMNSVFQQLYMMKPLRNAVLSVTSTAVTEDEQKDSVFYQFQMMIASLAASHVDHYAPRGFWRAFKDYDGEPINVREHQDGFEFFTRLQDMIDSEFKKAVAIASAPGTDGGAVAAPTNPPPGVKGAMEAVLGGKFVNQVLCQKCPAHRSEREEDFVNISVDIRNKRDLNESLASYVSGELLEADNQWHCEQCGCNVDAVKRICFKQLPHTLCVHLKRFEFDYETMQRLKVKDRFEFPMRLDMSPFTVEGIEREAATAEAETAGDAPAPVPELIHPLDHYQYKLVGVVVHSGTAFAGHYYSYIREREAPPGAHVDDDAAPGEAKIGERWHVYDDQRVEPYDVSCLEADTFGGKYGVNIAALGGGAGSDDEVGNARGRIVEHDRPNSAYMLFYERVNPVDSDEVLPPPSRVATPAIVEKAKEDDEEKAIRPGRHEIVPIPSMPRKIRGEVMTQNLQFVFNGNIFSREYFAFVQQLVESTLQRGNARKSQRRGALGGPSGGGRGDEGDGGGSDARVRSQEEEDERAVLSVRIATEFLCHVYLRAHHSMRERESLMAWRDTVAALLERSAAACLWFLDFLRDRPGYLAAFLARCPSADARETFANFVAAALRSAVTRDGGGATAEALLLTTTVSGGGGGGSLGGGVLPATTTSGSPSPAAANPTADRRQPAKAARLVDRVLHSLVQVLNDAAAHPSKLTSPSYYFAVLYEYAALGPGQRLQLLQYDVLRSLCEFVCAASRRRVVHHQVGGGVPHHDDDDDSSSEMKPAYDCLHLLVASCDLTEVRREKTQILVDKALEITGRHQGGASSQNHTWHVGDLIEDGGGGGGFHLPLNLTGGVFERAFLEHLTGIAASGGTHKSNETAMKILLHSCHSWQWASRVCIFVLLDRVRTEEATSGVAPALLVAEHLVVLADWCASARVTTLLAGFRARNMPPYIAVEEHEHGIAANTTTATRTGLLEIAAHARCGRKRRYLIVRALVKLGACSATVRHVLREDADDFFHTALTLLQESLQGQQQLDEGAEVSEVLGMGAQLLREEPRDD</sequence>
<feature type="region of interest" description="Disordered" evidence="5">
    <location>
        <begin position="2391"/>
        <end position="2416"/>
    </location>
</feature>
<dbReference type="OrthoDB" id="289038at2759"/>
<dbReference type="KEGG" id="mpp:MICPUCDRAFT_50169"/>
<organism evidence="8">
    <name type="scientific">Micromonas pusilla (strain CCMP1545)</name>
    <name type="common">Picoplanktonic green alga</name>
    <dbReference type="NCBI Taxonomy" id="564608"/>
    <lineage>
        <taxon>Eukaryota</taxon>
        <taxon>Viridiplantae</taxon>
        <taxon>Chlorophyta</taxon>
        <taxon>Mamiellophyceae</taxon>
        <taxon>Mamiellales</taxon>
        <taxon>Mamiellaceae</taxon>
        <taxon>Micromonas</taxon>
    </lineage>
</organism>
<dbReference type="Gene3D" id="3.90.70.10">
    <property type="entry name" value="Cysteine proteinases"/>
    <property type="match status" value="1"/>
</dbReference>
<gene>
    <name evidence="7" type="ORF">MICPUCDRAFT_50169</name>
</gene>
<evidence type="ECO:0000259" key="6">
    <source>
        <dbReference type="PROSITE" id="PS50235"/>
    </source>
</evidence>
<dbReference type="PANTHER" id="PTHR24006">
    <property type="entry name" value="UBIQUITIN CARBOXYL-TERMINAL HYDROLASE"/>
    <property type="match status" value="1"/>
</dbReference>
<dbReference type="InterPro" id="IPR038765">
    <property type="entry name" value="Papain-like_cys_pep_sf"/>
</dbReference>
<dbReference type="CDD" id="cd02659">
    <property type="entry name" value="peptidase_C19C"/>
    <property type="match status" value="1"/>
</dbReference>
<dbReference type="PROSITE" id="PS00973">
    <property type="entry name" value="USP_2"/>
    <property type="match status" value="1"/>
</dbReference>
<dbReference type="eggNOG" id="KOG1866">
    <property type="taxonomic scope" value="Eukaryota"/>
</dbReference>
<dbReference type="PROSITE" id="PS00972">
    <property type="entry name" value="USP_1"/>
    <property type="match status" value="1"/>
</dbReference>
<name>C1MHG0_MICPC</name>
<dbReference type="PROSITE" id="PS50235">
    <property type="entry name" value="USP_3"/>
    <property type="match status" value="1"/>
</dbReference>
<dbReference type="OMA" id="YDYEREC"/>
<comment type="similarity">
    <text evidence="1">Belongs to the peptidase C19 family.</text>
</comment>
<evidence type="ECO:0000256" key="5">
    <source>
        <dbReference type="SAM" id="MobiDB-lite"/>
    </source>
</evidence>
<dbReference type="FunFam" id="3.90.70.10:FF:000022">
    <property type="entry name" value="Ubiquitin carboxyl-terminal hydrolase 24"/>
    <property type="match status" value="1"/>
</dbReference>
<evidence type="ECO:0000313" key="8">
    <source>
        <dbReference type="Proteomes" id="UP000001876"/>
    </source>
</evidence>